<dbReference type="AlphaFoldDB" id="A0A1Y2E6V3"/>
<reference evidence="1 2" key="1">
    <citation type="submission" date="2016-07" db="EMBL/GenBank/DDBJ databases">
        <title>Pervasive Adenine N6-methylation of Active Genes in Fungi.</title>
        <authorList>
            <consortium name="DOE Joint Genome Institute"/>
            <person name="Mondo S.J."/>
            <person name="Dannebaum R.O."/>
            <person name="Kuo R.C."/>
            <person name="Labutti K."/>
            <person name="Haridas S."/>
            <person name="Kuo A."/>
            <person name="Salamov A."/>
            <person name="Ahrendt S.R."/>
            <person name="Lipzen A."/>
            <person name="Sullivan W."/>
            <person name="Andreopoulos W.B."/>
            <person name="Clum A."/>
            <person name="Lindquist E."/>
            <person name="Daum C."/>
            <person name="Ramamoorthy G.K."/>
            <person name="Gryganskyi A."/>
            <person name="Culley D."/>
            <person name="Magnuson J.K."/>
            <person name="James T.Y."/>
            <person name="O'Malley M.A."/>
            <person name="Stajich J.E."/>
            <person name="Spatafora J.W."/>
            <person name="Visel A."/>
            <person name="Grigoriev I.V."/>
        </authorList>
    </citation>
    <scope>NUCLEOTIDE SEQUENCE [LARGE SCALE GENOMIC DNA]</scope>
    <source>
        <strain evidence="1 2">CBS 129021</strain>
    </source>
</reference>
<sequence length="174" mass="19317">MALGTIDGRSFAVGRKLSEGPGWPGAQLASLRNCVNHNMDSPGFRMSQVVETYTIFSAVKLETNLTQTGGEDIALQIAAGKHLVPLPWSAAQARPKPRLLEKAVRDRRDHRMAVRIIQEQSSFCEQVLKLLDPTMVAVYDYLVDCCLDHNGIQQGHNLFQVALERMCDILECPV</sequence>
<comment type="caution">
    <text evidence="1">The sequence shown here is derived from an EMBL/GenBank/DDBJ whole genome shotgun (WGS) entry which is preliminary data.</text>
</comment>
<organism evidence="1 2">
    <name type="scientific">Pseudomassariella vexata</name>
    <dbReference type="NCBI Taxonomy" id="1141098"/>
    <lineage>
        <taxon>Eukaryota</taxon>
        <taxon>Fungi</taxon>
        <taxon>Dikarya</taxon>
        <taxon>Ascomycota</taxon>
        <taxon>Pezizomycotina</taxon>
        <taxon>Sordariomycetes</taxon>
        <taxon>Xylariomycetidae</taxon>
        <taxon>Amphisphaeriales</taxon>
        <taxon>Pseudomassariaceae</taxon>
        <taxon>Pseudomassariella</taxon>
    </lineage>
</organism>
<protein>
    <submittedName>
        <fullName evidence="1">Uncharacterized protein</fullName>
    </submittedName>
</protein>
<keyword evidence="2" id="KW-1185">Reference proteome</keyword>
<dbReference type="GeneID" id="63774348"/>
<accession>A0A1Y2E6V3</accession>
<dbReference type="InParanoid" id="A0A1Y2E6V3"/>
<name>A0A1Y2E6V3_9PEZI</name>
<dbReference type="Proteomes" id="UP000193689">
    <property type="component" value="Unassembled WGS sequence"/>
</dbReference>
<evidence type="ECO:0000313" key="2">
    <source>
        <dbReference type="Proteomes" id="UP000193689"/>
    </source>
</evidence>
<dbReference type="EMBL" id="MCFJ01000004">
    <property type="protein sequence ID" value="ORY67167.1"/>
    <property type="molecule type" value="Genomic_DNA"/>
</dbReference>
<proteinExistence type="predicted"/>
<dbReference type="RefSeq" id="XP_040717791.1">
    <property type="nucleotide sequence ID" value="XM_040858136.1"/>
</dbReference>
<gene>
    <name evidence="1" type="ORF">BCR38DRAFT_407173</name>
</gene>
<evidence type="ECO:0000313" key="1">
    <source>
        <dbReference type="EMBL" id="ORY67167.1"/>
    </source>
</evidence>